<evidence type="ECO:0000256" key="4">
    <source>
        <dbReference type="ARBA" id="ARBA00022692"/>
    </source>
</evidence>
<organism evidence="13 14">
    <name type="scientific">Natrarchaeobius halalkaliphilus</name>
    <dbReference type="NCBI Taxonomy" id="1679091"/>
    <lineage>
        <taxon>Archaea</taxon>
        <taxon>Methanobacteriati</taxon>
        <taxon>Methanobacteriota</taxon>
        <taxon>Stenosarchaea group</taxon>
        <taxon>Halobacteria</taxon>
        <taxon>Halobacteriales</taxon>
        <taxon>Natrialbaceae</taxon>
        <taxon>Natrarchaeobius</taxon>
    </lineage>
</organism>
<feature type="compositionally biased region" description="Low complexity" evidence="12">
    <location>
        <begin position="329"/>
        <end position="356"/>
    </location>
</feature>
<dbReference type="Gene3D" id="3.30.70.2170">
    <property type="match status" value="1"/>
</dbReference>
<dbReference type="PANTHER" id="PTHR11629:SF63">
    <property type="entry name" value="V-TYPE PROTON ATPASE SUBUNIT A"/>
    <property type="match status" value="1"/>
</dbReference>
<dbReference type="GO" id="GO:0046961">
    <property type="term" value="F:proton-transporting ATPase activity, rotational mechanism"/>
    <property type="evidence" value="ECO:0007669"/>
    <property type="project" value="InterPro"/>
</dbReference>
<evidence type="ECO:0000313" key="13">
    <source>
        <dbReference type="EMBL" id="RQG89054.1"/>
    </source>
</evidence>
<keyword evidence="3 10" id="KW-0813">Transport</keyword>
<dbReference type="GO" id="GO:0007035">
    <property type="term" value="P:vacuolar acidification"/>
    <property type="evidence" value="ECO:0007669"/>
    <property type="project" value="TreeGrafter"/>
</dbReference>
<dbReference type="PANTHER" id="PTHR11629">
    <property type="entry name" value="VACUOLAR PROTON ATPASES"/>
    <property type="match status" value="1"/>
</dbReference>
<gene>
    <name evidence="13" type="ORF">EA462_11795</name>
</gene>
<feature type="region of interest" description="Disordered" evidence="12">
    <location>
        <begin position="303"/>
        <end position="363"/>
    </location>
</feature>
<feature type="transmembrane region" description="Helical" evidence="10">
    <location>
        <begin position="492"/>
        <end position="515"/>
    </location>
</feature>
<feature type="transmembrane region" description="Helical" evidence="10">
    <location>
        <begin position="527"/>
        <end position="545"/>
    </location>
</feature>
<dbReference type="GO" id="GO:0051117">
    <property type="term" value="F:ATPase binding"/>
    <property type="evidence" value="ECO:0007669"/>
    <property type="project" value="TreeGrafter"/>
</dbReference>
<keyword evidence="5 10" id="KW-1133">Transmembrane helix</keyword>
<evidence type="ECO:0000256" key="8">
    <source>
        <dbReference type="ARBA" id="ARBA00059506"/>
    </source>
</evidence>
<dbReference type="Gene3D" id="1.20.1460.20">
    <property type="match status" value="1"/>
</dbReference>
<protein>
    <recommendedName>
        <fullName evidence="9 10">A-type ATP synthase subunit I</fullName>
    </recommendedName>
</protein>
<keyword evidence="11" id="KW-0175">Coiled coil</keyword>
<comment type="caution">
    <text evidence="13">The sequence shown here is derived from an EMBL/GenBank/DDBJ whole genome shotgun (WGS) entry which is preliminary data.</text>
</comment>
<keyword evidence="4 10" id="KW-0812">Transmembrane</keyword>
<feature type="transmembrane region" description="Helical" evidence="10">
    <location>
        <begin position="699"/>
        <end position="725"/>
    </location>
</feature>
<dbReference type="EMBL" id="REFY01000004">
    <property type="protein sequence ID" value="RQG89054.1"/>
    <property type="molecule type" value="Genomic_DNA"/>
</dbReference>
<evidence type="ECO:0000256" key="11">
    <source>
        <dbReference type="SAM" id="Coils"/>
    </source>
</evidence>
<comment type="function">
    <text evidence="8">Component of the A-type ATP synthase that produces ATP from ADP in the presence of a proton gradient across the membrane.</text>
</comment>
<dbReference type="GO" id="GO:0016471">
    <property type="term" value="C:vacuolar proton-transporting V-type ATPase complex"/>
    <property type="evidence" value="ECO:0007669"/>
    <property type="project" value="TreeGrafter"/>
</dbReference>
<feature type="transmembrane region" description="Helical" evidence="10">
    <location>
        <begin position="632"/>
        <end position="658"/>
    </location>
</feature>
<dbReference type="InterPro" id="IPR002490">
    <property type="entry name" value="V-ATPase_116kDa_su"/>
</dbReference>
<sequence length="765" mass="82597">MSKVSMAGSRGVMPTVIETIHELNLIHLSDYDGSWEGFDNGNPVEGADDASEKLVTVRALESTLDLSPDDVATGSVGTDWEKRLEEIRTRVNERDDQRSEIREQRRVIDEKIDRVEPFAELGIDLDLLSGYDSVDVLVGEGPTSAVEAALEDADEIRAFELLTGGDVVAIVAAPDDDEPTDGLIDDALVGVEFTRHPVPETEQSPDEYVRDLTEEKRELEDELERVESDLEEIKFEDGGFLLRVEEELTIEVQRAEAPLQFATTDRAFVAEGWIPETEYDRLVDALTEAVGDSVEIEELEVAEFDDHDHGAEVHTGSGGDGDGNGGDATGEAEAESTQPAAGKAATDGGTTAKSAGHGSGAVTMDDDPPVILENLTPAKPFELLVKMVGQPKYSELDPTLLVFLTYPFAFGFMIGDIGYGILYMLMGYGCWKVFDSDTGKALGTIGIWAGAFTIIFGYLYDDFFGIHMADVGLGFLPFAGTLSKGLQITDWALLWIVLSLAFGIIHLNIGLVMGFANELKHGLKAAVYERLSWLLAMNGAFLWIFSHRDAGAFDHGLGIDLAASGMKPEFIAGTESILYQTEHFALGFAGLPEIVGILGIAMFLVGSVMVGVGEGIAGVFEIPAWAFGHVLSYLRMVAVLLAKGGMAFAVNLLVFGAYETSEGYTYFNYPGLHITDISGYGAEELTPGFVGLVHAGDGILLSAIAIIGAIVVFVLGHILVLLLGITAAGIQMLRLEYVEFFQKFYEGGGEEYDPFGEERTVQPAD</sequence>
<evidence type="ECO:0000256" key="7">
    <source>
        <dbReference type="ARBA" id="ARBA00023136"/>
    </source>
</evidence>
<comment type="similarity">
    <text evidence="2 10">Belongs to the V-ATPase 116 kDa subunit family.</text>
</comment>
<feature type="transmembrane region" description="Helical" evidence="10">
    <location>
        <begin position="594"/>
        <end position="620"/>
    </location>
</feature>
<dbReference type="Proteomes" id="UP000273828">
    <property type="component" value="Unassembled WGS sequence"/>
</dbReference>
<comment type="subcellular location">
    <subcellularLocation>
        <location evidence="1">Membrane</location>
        <topology evidence="1">Multi-pass membrane protein</topology>
    </subcellularLocation>
</comment>
<feature type="transmembrane region" description="Helical" evidence="10">
    <location>
        <begin position="441"/>
        <end position="460"/>
    </location>
</feature>
<evidence type="ECO:0000256" key="2">
    <source>
        <dbReference type="ARBA" id="ARBA00009904"/>
    </source>
</evidence>
<dbReference type="GO" id="GO:0033179">
    <property type="term" value="C:proton-transporting V-type ATPase, V0 domain"/>
    <property type="evidence" value="ECO:0007669"/>
    <property type="project" value="InterPro"/>
</dbReference>
<evidence type="ECO:0000256" key="3">
    <source>
        <dbReference type="ARBA" id="ARBA00022448"/>
    </source>
</evidence>
<keyword evidence="14" id="KW-1185">Reference proteome</keyword>
<feature type="compositionally biased region" description="Gly residues" evidence="12">
    <location>
        <begin position="316"/>
        <end position="328"/>
    </location>
</feature>
<reference evidence="13 14" key="1">
    <citation type="submission" date="2018-10" db="EMBL/GenBank/DDBJ databases">
        <title>Natrarchaeobius chitinivorans gen. nov., sp. nov., and Natrarchaeobius haloalkaliphilus sp. nov., alkaliphilic, chitin-utilizing haloarchaea from hypersaline alkaline lakes.</title>
        <authorList>
            <person name="Sorokin D.Y."/>
            <person name="Elcheninov A.G."/>
            <person name="Kostrikina N.A."/>
            <person name="Bale N.J."/>
            <person name="Sinninghe Damste J.S."/>
            <person name="Khijniak T.V."/>
            <person name="Kublanov I.V."/>
            <person name="Toshchakov S.V."/>
        </authorList>
    </citation>
    <scope>NUCLEOTIDE SEQUENCE [LARGE SCALE GENOMIC DNA]</scope>
    <source>
        <strain evidence="13 14">AArcht-Sl</strain>
    </source>
</reference>
<dbReference type="Pfam" id="PF01496">
    <property type="entry name" value="V_ATPase_I"/>
    <property type="match status" value="1"/>
</dbReference>
<keyword evidence="6 10" id="KW-0406">Ion transport</keyword>
<evidence type="ECO:0000256" key="9">
    <source>
        <dbReference type="ARBA" id="ARBA00068671"/>
    </source>
</evidence>
<proteinExistence type="inferred from homology"/>
<dbReference type="OrthoDB" id="85892at2157"/>
<dbReference type="AlphaFoldDB" id="A0A3N6LQ46"/>
<evidence type="ECO:0000256" key="5">
    <source>
        <dbReference type="ARBA" id="ARBA00022989"/>
    </source>
</evidence>
<accession>A0A3N6LQ46</accession>
<evidence type="ECO:0000313" key="14">
    <source>
        <dbReference type="Proteomes" id="UP000273828"/>
    </source>
</evidence>
<evidence type="ECO:0000256" key="6">
    <source>
        <dbReference type="ARBA" id="ARBA00023065"/>
    </source>
</evidence>
<evidence type="ECO:0000256" key="1">
    <source>
        <dbReference type="ARBA" id="ARBA00004141"/>
    </source>
</evidence>
<dbReference type="Gene3D" id="3.30.70.2750">
    <property type="match status" value="1"/>
</dbReference>
<keyword evidence="7 10" id="KW-0472">Membrane</keyword>
<name>A0A3N6LQ46_9EURY</name>
<feature type="coiled-coil region" evidence="11">
    <location>
        <begin position="209"/>
        <end position="236"/>
    </location>
</feature>
<evidence type="ECO:0000256" key="10">
    <source>
        <dbReference type="RuleBase" id="RU361189"/>
    </source>
</evidence>
<feature type="transmembrane region" description="Helical" evidence="10">
    <location>
        <begin position="400"/>
        <end position="429"/>
    </location>
</feature>
<evidence type="ECO:0000256" key="12">
    <source>
        <dbReference type="SAM" id="MobiDB-lite"/>
    </source>
</evidence>